<gene>
    <name evidence="1" type="ORF">IT882_00370</name>
</gene>
<name>A0A7S8RHT4_9MICO</name>
<sequence>MAAKWIELVTGSLDDKRRWRAYKERVKQLPAPYRTAVDGIERYLMYVGGTADGGPLMLAMVDDLADLFERAAVDGTPVREIVGDDPVAFVEDFKANYGLGSWITKEQRRLIDAIAEAEAAASTGAGDTP</sequence>
<dbReference type="Gene3D" id="1.10.1900.10">
    <property type="entry name" value="c-terminal domain of poly(a) binding protein"/>
    <property type="match status" value="1"/>
</dbReference>
<dbReference type="Pfam" id="PF06304">
    <property type="entry name" value="DUF1048"/>
    <property type="match status" value="1"/>
</dbReference>
<dbReference type="KEGG" id="msf:IT882_00370"/>
<dbReference type="Proteomes" id="UP000594480">
    <property type="component" value="Chromosome"/>
</dbReference>
<dbReference type="InterPro" id="IPR008316">
    <property type="entry name" value="UCP029876"/>
</dbReference>
<dbReference type="RefSeq" id="WP_195692698.1">
    <property type="nucleotide sequence ID" value="NZ_CP064760.1"/>
</dbReference>
<organism evidence="1 2">
    <name type="scientific">Microbacterium schleiferi</name>
    <dbReference type="NCBI Taxonomy" id="69362"/>
    <lineage>
        <taxon>Bacteria</taxon>
        <taxon>Bacillati</taxon>
        <taxon>Actinomycetota</taxon>
        <taxon>Actinomycetes</taxon>
        <taxon>Micrococcales</taxon>
        <taxon>Microbacteriaceae</taxon>
        <taxon>Microbacterium</taxon>
    </lineage>
</organism>
<protein>
    <submittedName>
        <fullName evidence="1">DUF1048 domain-containing protein</fullName>
    </submittedName>
</protein>
<reference evidence="1 2" key="1">
    <citation type="submission" date="2020-11" db="EMBL/GenBank/DDBJ databases">
        <title>Amino acid is mineralized and recycled by bacteria in oceanic microbiome.</title>
        <authorList>
            <person name="Zheng L.Y."/>
        </authorList>
    </citation>
    <scope>NUCLEOTIDE SEQUENCE [LARGE SCALE GENOMIC DNA]</scope>
    <source>
        <strain evidence="1 2">A32-1</strain>
    </source>
</reference>
<dbReference type="EMBL" id="CP064760">
    <property type="protein sequence ID" value="QPE04671.1"/>
    <property type="molecule type" value="Genomic_DNA"/>
</dbReference>
<dbReference type="AlphaFoldDB" id="A0A7S8RHT4"/>
<accession>A0A7S8RHT4</accession>
<evidence type="ECO:0000313" key="1">
    <source>
        <dbReference type="EMBL" id="QPE04671.1"/>
    </source>
</evidence>
<evidence type="ECO:0000313" key="2">
    <source>
        <dbReference type="Proteomes" id="UP000594480"/>
    </source>
</evidence>
<keyword evidence="2" id="KW-1185">Reference proteome</keyword>
<proteinExistence type="predicted"/>
<dbReference type="SUPFAM" id="SSF158560">
    <property type="entry name" value="BH3980-like"/>
    <property type="match status" value="1"/>
</dbReference>